<gene>
    <name evidence="1" type="ORF">OG515_17550</name>
</gene>
<organism evidence="1 2">
    <name type="scientific">Streptomyces melanogenes</name>
    <dbReference type="NCBI Taxonomy" id="67326"/>
    <lineage>
        <taxon>Bacteria</taxon>
        <taxon>Bacillati</taxon>
        <taxon>Actinomycetota</taxon>
        <taxon>Actinomycetes</taxon>
        <taxon>Kitasatosporales</taxon>
        <taxon>Streptomycetaceae</taxon>
        <taxon>Streptomyces</taxon>
    </lineage>
</organism>
<keyword evidence="2" id="KW-1185">Reference proteome</keyword>
<sequence length="129" mass="13786">MTTAIELGTRAAAQRLADPAHPGLPDDVEAALYARGAAARPDQYTDLESLGTLIVSIGTLAWTVYNDLKSRGAGAPPREVTVRHVRDRLVRDDALPPALGPAERDRIVVVTVDEVLDAAARQEEPGQPE</sequence>
<dbReference type="Proteomes" id="UP001432060">
    <property type="component" value="Chromosome"/>
</dbReference>
<accession>A0ABZ1XK32</accession>
<evidence type="ECO:0000313" key="1">
    <source>
        <dbReference type="EMBL" id="WUT83868.1"/>
    </source>
</evidence>
<dbReference type="RefSeq" id="WP_329399834.1">
    <property type="nucleotide sequence ID" value="NZ_CP109019.1"/>
</dbReference>
<proteinExistence type="predicted"/>
<dbReference type="EMBL" id="CP109019">
    <property type="protein sequence ID" value="WUT83868.1"/>
    <property type="molecule type" value="Genomic_DNA"/>
</dbReference>
<name>A0ABZ1XK32_9ACTN</name>
<evidence type="ECO:0000313" key="2">
    <source>
        <dbReference type="Proteomes" id="UP001432060"/>
    </source>
</evidence>
<protein>
    <submittedName>
        <fullName evidence="1">Uncharacterized protein</fullName>
    </submittedName>
</protein>
<reference evidence="1" key="1">
    <citation type="submission" date="2022-10" db="EMBL/GenBank/DDBJ databases">
        <title>The complete genomes of actinobacterial strains from the NBC collection.</title>
        <authorList>
            <person name="Joergensen T.S."/>
            <person name="Alvarez Arevalo M."/>
            <person name="Sterndorff E.B."/>
            <person name="Faurdal D."/>
            <person name="Vuksanovic O."/>
            <person name="Mourched A.-S."/>
            <person name="Charusanti P."/>
            <person name="Shaw S."/>
            <person name="Blin K."/>
            <person name="Weber T."/>
        </authorList>
    </citation>
    <scope>NUCLEOTIDE SEQUENCE</scope>
    <source>
        <strain evidence="1">NBC_00668</strain>
    </source>
</reference>